<gene>
    <name evidence="2" type="ORF">OVN18_06185</name>
</gene>
<reference evidence="2" key="1">
    <citation type="submission" date="2022-11" db="EMBL/GenBank/DDBJ databases">
        <title>Description of Microcella daejonensis nov. sp, isolated from riverside soil.</title>
        <authorList>
            <person name="Molina K.M."/>
            <person name="Kim S.B."/>
        </authorList>
    </citation>
    <scope>NUCLEOTIDE SEQUENCE</scope>
    <source>
        <strain evidence="2">MMS21-STM12</strain>
    </source>
</reference>
<dbReference type="RefSeq" id="WP_267782733.1">
    <property type="nucleotide sequence ID" value="NZ_CP113089.1"/>
</dbReference>
<name>A0A9E8MMW1_9MICO</name>
<evidence type="ECO:0000313" key="2">
    <source>
        <dbReference type="EMBL" id="WAB82585.1"/>
    </source>
</evidence>
<evidence type="ECO:0000313" key="3">
    <source>
        <dbReference type="Proteomes" id="UP001164706"/>
    </source>
</evidence>
<dbReference type="InterPro" id="IPR043129">
    <property type="entry name" value="ATPase_NBD"/>
</dbReference>
<sequence length="424" mass="43344">MGTILQAGLRKVNPSMRSVTADPPAAQRRSSLLAVLEIAWASGPFTATDAMTAGLTRSTTIDVLDELRDRGLLRELPNSRAAGEYSKGRPSRRFELHARAGVVVGMDAGAGHLTTVVADLRGATLVTRHRTADNEESAESRRATVAAALDDALAAAGRSRSEVVALCVGVPAPVDARGESPPHRTGFWRRMNPGLLGMLAESIPIVRVENDALLAAVAERTIGAAIGVDDVVTLLGGDRLGAGIVVDGHLLRGAHGGVGEMVAFDHVPGVESADGLSGRLADRARTLVEEGLATAGGALAAVPAARIDAPLVVRLAREGDADALAVVRGVAAVLAEITAVFGSLFDPARVVVTGGVAAGADLLIAQARGMMPAQLDLPAPELVASELGAEAVVAGAVFHAVHHARAGALDLPAFALPAAERSLV</sequence>
<protein>
    <submittedName>
        <fullName evidence="2">ROK family protein</fullName>
    </submittedName>
</protein>
<dbReference type="Pfam" id="PF00480">
    <property type="entry name" value="ROK"/>
    <property type="match status" value="1"/>
</dbReference>
<comment type="similarity">
    <text evidence="1">Belongs to the ROK (NagC/XylR) family.</text>
</comment>
<evidence type="ECO:0000256" key="1">
    <source>
        <dbReference type="ARBA" id="ARBA00006479"/>
    </source>
</evidence>
<dbReference type="AlphaFoldDB" id="A0A9E8MMW1"/>
<dbReference type="SUPFAM" id="SSF53067">
    <property type="entry name" value="Actin-like ATPase domain"/>
    <property type="match status" value="1"/>
</dbReference>
<dbReference type="KEGG" id="mdb:OVN18_06185"/>
<keyword evidence="3" id="KW-1185">Reference proteome</keyword>
<dbReference type="Proteomes" id="UP001164706">
    <property type="component" value="Chromosome"/>
</dbReference>
<dbReference type="EMBL" id="CP113089">
    <property type="protein sequence ID" value="WAB82585.1"/>
    <property type="molecule type" value="Genomic_DNA"/>
</dbReference>
<dbReference type="InterPro" id="IPR000600">
    <property type="entry name" value="ROK"/>
</dbReference>
<accession>A0A9E8MMW1</accession>
<proteinExistence type="inferred from homology"/>
<dbReference type="PANTHER" id="PTHR18964:SF149">
    <property type="entry name" value="BIFUNCTIONAL UDP-N-ACETYLGLUCOSAMINE 2-EPIMERASE_N-ACETYLMANNOSAMINE KINASE"/>
    <property type="match status" value="1"/>
</dbReference>
<dbReference type="Gene3D" id="3.30.420.40">
    <property type="match status" value="2"/>
</dbReference>
<organism evidence="2 3">
    <name type="scientific">Microcella daejeonensis</name>
    <dbReference type="NCBI Taxonomy" id="2994971"/>
    <lineage>
        <taxon>Bacteria</taxon>
        <taxon>Bacillati</taxon>
        <taxon>Actinomycetota</taxon>
        <taxon>Actinomycetes</taxon>
        <taxon>Micrococcales</taxon>
        <taxon>Microbacteriaceae</taxon>
        <taxon>Microcella</taxon>
    </lineage>
</organism>
<dbReference type="PANTHER" id="PTHR18964">
    <property type="entry name" value="ROK (REPRESSOR, ORF, KINASE) FAMILY"/>
    <property type="match status" value="1"/>
</dbReference>